<gene>
    <name evidence="5" type="ORF">C9374_005530</name>
</gene>
<dbReference type="AlphaFoldDB" id="A0AA88GPT2"/>
<dbReference type="GeneID" id="68097985"/>
<comment type="caution">
    <text evidence="5">The sequence shown here is derived from an EMBL/GenBank/DDBJ whole genome shotgun (WGS) entry which is preliminary data.</text>
</comment>
<keyword evidence="2 3" id="KW-0802">TPR repeat</keyword>
<dbReference type="GO" id="GO:0031514">
    <property type="term" value="C:motile cilium"/>
    <property type="evidence" value="ECO:0007669"/>
    <property type="project" value="TreeGrafter"/>
</dbReference>
<dbReference type="PANTHER" id="PTHR44314">
    <property type="entry name" value="CILIA- AND FLAGELLA-ASSOCIATED PROTEIN 70"/>
    <property type="match status" value="1"/>
</dbReference>
<dbReference type="Pfam" id="PF13181">
    <property type="entry name" value="TPR_8"/>
    <property type="match status" value="1"/>
</dbReference>
<evidence type="ECO:0000256" key="2">
    <source>
        <dbReference type="ARBA" id="ARBA00022803"/>
    </source>
</evidence>
<feature type="repeat" description="TPR" evidence="3">
    <location>
        <begin position="721"/>
        <end position="754"/>
    </location>
</feature>
<dbReference type="InterPro" id="IPR019734">
    <property type="entry name" value="TPR_rpt"/>
</dbReference>
<feature type="compositionally biased region" description="Basic and acidic residues" evidence="4">
    <location>
        <begin position="306"/>
        <end position="318"/>
    </location>
</feature>
<protein>
    <submittedName>
        <fullName evidence="5">Uncharacterized protein</fullName>
    </submittedName>
</protein>
<dbReference type="GO" id="GO:0003341">
    <property type="term" value="P:cilium movement"/>
    <property type="evidence" value="ECO:0007669"/>
    <property type="project" value="TreeGrafter"/>
</dbReference>
<dbReference type="InterPro" id="IPR052628">
    <property type="entry name" value="CFAP70"/>
</dbReference>
<keyword evidence="6" id="KW-1185">Reference proteome</keyword>
<dbReference type="GO" id="GO:0070062">
    <property type="term" value="C:extracellular exosome"/>
    <property type="evidence" value="ECO:0007669"/>
    <property type="project" value="TreeGrafter"/>
</dbReference>
<reference evidence="5 6" key="1">
    <citation type="journal article" date="2018" name="BMC Genomics">
        <title>The genome of Naegleria lovaniensis, the basis for a comparative approach to unravel pathogenicity factors of the human pathogenic amoeba N. fowleri.</title>
        <authorList>
            <person name="Liechti N."/>
            <person name="Schurch N."/>
            <person name="Bruggmann R."/>
            <person name="Wittwer M."/>
        </authorList>
    </citation>
    <scope>NUCLEOTIDE SEQUENCE [LARGE SCALE GENOMIC DNA]</scope>
    <source>
        <strain evidence="5 6">ATCC 30569</strain>
    </source>
</reference>
<sequence length="883" mass="101304">MTSRTTHFKVKVVEGQNWPKAKNAKTPSKFHFSFCFMNGEVEKSKVITDAEITALGIEKTFSAKVEDLLNLVINNIASDILVIKMIKGDDDKNAVEFGVVDIDFSGLFTSSQIDSFHSVTITEEGAVHEESPRVRVIIELSDPLLLPHEKDGGNLLTIKLGPMQNLPRTWLPRDAQNISEIPLEFTIICALPIGDATKHYYFRGGRMYLQSEDDESGKTEAIVAWHKDTQTFFLDSEAMRRFELMCVNDEVIHFKFLRSINKDMMVDGWIDHNEKKYTGTFCKHVKELLEPGAKASCETSALSHMNADDHSFPTDPRPKSANKKKKKSKDPAPPQLLPESDDSKPYEENGTKISIEFTFENSLIPKPEERTRTNMRPSDIIPKREKVEKKKDLVELYHEEILSVVDVLVREYKSLIEKESNFDKDQFIFELNHTGKYFAFKERLKASVVQLVKEKFSHELKTKKEHEIKSFYNDIYVYLVRQMHVAINRLFNKAKSEEKKETPLHLETQSPDKLKKLADEAEAEFNFPMAARYHQERISLSSEEQTTKEFWFDYGVFSMRVNDLTKAEQSFRETLSVDMSHLVCLQMYGILLCMRNQYKEAEVFLQSAVDLDNDNYLSWGLLAMLFTLTENEKQAHQAYLYGSLALEKQHGKSPLKLAVASFLLDVNADKLAEQMLIEEMQNGEANADIYFELARVYNIREDYERAEDHLKSSLKLHYKSAKSWEMMGIIHTKLGRISDAEQELETALSVSSNPNAVLLLRLAHIYLELQKYDRARDTYLNAAKIVSSCTAWLGAGIAYFRLAEYNLSEQALNEANIQNNRNATVWGYLTLLALINKKEKEAEKCLRESLKHGLKSSAPKLTEEIKQTLSQSKHLTSLMTSFE</sequence>
<feature type="repeat" description="TPR" evidence="3">
    <location>
        <begin position="548"/>
        <end position="581"/>
    </location>
</feature>
<evidence type="ECO:0000256" key="1">
    <source>
        <dbReference type="ARBA" id="ARBA00022737"/>
    </source>
</evidence>
<name>A0AA88GPT2_NAELO</name>
<dbReference type="EMBL" id="PYSW02000024">
    <property type="protein sequence ID" value="KAG2382328.1"/>
    <property type="molecule type" value="Genomic_DNA"/>
</dbReference>
<keyword evidence="1" id="KW-0677">Repeat</keyword>
<dbReference type="SMART" id="SM00028">
    <property type="entry name" value="TPR"/>
    <property type="match status" value="6"/>
</dbReference>
<dbReference type="GO" id="GO:0060271">
    <property type="term" value="P:cilium assembly"/>
    <property type="evidence" value="ECO:0007669"/>
    <property type="project" value="TreeGrafter"/>
</dbReference>
<proteinExistence type="predicted"/>
<dbReference type="Proteomes" id="UP000816034">
    <property type="component" value="Unassembled WGS sequence"/>
</dbReference>
<evidence type="ECO:0000313" key="6">
    <source>
        <dbReference type="Proteomes" id="UP000816034"/>
    </source>
</evidence>
<evidence type="ECO:0000256" key="4">
    <source>
        <dbReference type="SAM" id="MobiDB-lite"/>
    </source>
</evidence>
<dbReference type="PROSITE" id="PS50005">
    <property type="entry name" value="TPR"/>
    <property type="match status" value="3"/>
</dbReference>
<dbReference type="PANTHER" id="PTHR44314:SF1">
    <property type="entry name" value="CILIA- AND FLAGELLA-ASSOCIATED PROTEIN 70"/>
    <property type="match status" value="1"/>
</dbReference>
<organism evidence="5 6">
    <name type="scientific">Naegleria lovaniensis</name>
    <name type="common">Amoeba</name>
    <dbReference type="NCBI Taxonomy" id="51637"/>
    <lineage>
        <taxon>Eukaryota</taxon>
        <taxon>Discoba</taxon>
        <taxon>Heterolobosea</taxon>
        <taxon>Tetramitia</taxon>
        <taxon>Eutetramitia</taxon>
        <taxon>Vahlkampfiidae</taxon>
        <taxon>Naegleria</taxon>
    </lineage>
</organism>
<dbReference type="InterPro" id="IPR011990">
    <property type="entry name" value="TPR-like_helical_dom_sf"/>
</dbReference>
<evidence type="ECO:0000256" key="3">
    <source>
        <dbReference type="PROSITE-ProRule" id="PRU00339"/>
    </source>
</evidence>
<dbReference type="SUPFAM" id="SSF48452">
    <property type="entry name" value="TPR-like"/>
    <property type="match status" value="2"/>
</dbReference>
<feature type="repeat" description="TPR" evidence="3">
    <location>
        <begin position="687"/>
        <end position="720"/>
    </location>
</feature>
<feature type="region of interest" description="Disordered" evidence="4">
    <location>
        <begin position="300"/>
        <end position="348"/>
    </location>
</feature>
<dbReference type="RefSeq" id="XP_044548007.1">
    <property type="nucleotide sequence ID" value="XM_044695291.1"/>
</dbReference>
<dbReference type="Gene3D" id="1.25.40.10">
    <property type="entry name" value="Tetratricopeptide repeat domain"/>
    <property type="match status" value="3"/>
</dbReference>
<evidence type="ECO:0000313" key="5">
    <source>
        <dbReference type="EMBL" id="KAG2382328.1"/>
    </source>
</evidence>
<accession>A0AA88GPT2</accession>